<sequence length="271" mass="30782">MEDPVLNLTPSTNNPLSVKLNKILSSSLDDQRTKQALEALSDFYHSNTPDARRNLRGDIERRAMENNRRFLEAFGKVNEQLLTLENEMATMQQCCGEMKSRLDSANAQTSMMLEQADSLKTQRFPSRLCATTKPKHISQYTQAHRSQTTLNSKACETRKIIIDAFLERFTLSEAEVAVLCSPSATVGPEFFDALKHLQQIHGDCKALLISEHQRAGLEIMESMALYQDTAYDKLFRWTQYECRSFGRDSLEVGGSMKSSMKALKQRPVLFQ</sequence>
<comment type="caution">
    <text evidence="13">The sequence shown here is derived from an EMBL/GenBank/DDBJ whole genome shotgun (WGS) entry which is preliminary data.</text>
</comment>
<keyword evidence="4 10" id="KW-0813">Transport</keyword>
<keyword evidence="6 10" id="KW-0333">Golgi apparatus</keyword>
<name>A0A433DD56_9FUNG</name>
<evidence type="ECO:0000259" key="12">
    <source>
        <dbReference type="Pfam" id="PF20653"/>
    </source>
</evidence>
<keyword evidence="5 10" id="KW-0653">Protein transport</keyword>
<dbReference type="InterPro" id="IPR010490">
    <property type="entry name" value="COG6"/>
</dbReference>
<keyword evidence="14" id="KW-1185">Reference proteome</keyword>
<organism evidence="13 14">
    <name type="scientific">Jimgerdemannia flammicorona</name>
    <dbReference type="NCBI Taxonomy" id="994334"/>
    <lineage>
        <taxon>Eukaryota</taxon>
        <taxon>Fungi</taxon>
        <taxon>Fungi incertae sedis</taxon>
        <taxon>Mucoromycota</taxon>
        <taxon>Mucoromycotina</taxon>
        <taxon>Endogonomycetes</taxon>
        <taxon>Endogonales</taxon>
        <taxon>Endogonaceae</taxon>
        <taxon>Jimgerdemannia</taxon>
    </lineage>
</organism>
<evidence type="ECO:0000256" key="9">
    <source>
        <dbReference type="ARBA" id="ARBA00043873"/>
    </source>
</evidence>
<comment type="function">
    <text evidence="10">Acts as component of the peripheral membrane COG complex that is involved in intra-Golgi protein trafficking. COG is located at the cis-Golgi, and regulates tethering of retrograde intra-Golgi vesicles and possibly a number of other membrane trafficking events.</text>
</comment>
<evidence type="ECO:0000256" key="4">
    <source>
        <dbReference type="ARBA" id="ARBA00022448"/>
    </source>
</evidence>
<evidence type="ECO:0000256" key="6">
    <source>
        <dbReference type="ARBA" id="ARBA00023034"/>
    </source>
</evidence>
<dbReference type="GO" id="GO:0000139">
    <property type="term" value="C:Golgi membrane"/>
    <property type="evidence" value="ECO:0007669"/>
    <property type="project" value="UniProtKB-SubCell"/>
</dbReference>
<accession>A0A433DD56</accession>
<evidence type="ECO:0000256" key="2">
    <source>
        <dbReference type="ARBA" id="ARBA00011023"/>
    </source>
</evidence>
<dbReference type="EMBL" id="RBNI01002971">
    <property type="protein sequence ID" value="RUP48781.1"/>
    <property type="molecule type" value="Genomic_DNA"/>
</dbReference>
<comment type="subunit">
    <text evidence="10">Component of the conserved oligomeric Golgi complex.</text>
</comment>
<evidence type="ECO:0000256" key="10">
    <source>
        <dbReference type="RuleBase" id="RU365075"/>
    </source>
</evidence>
<feature type="domain" description="Conserved Oligomeric Golgi complex subunit 6 C-terminal" evidence="12">
    <location>
        <begin position="213"/>
        <end position="271"/>
    </location>
</feature>
<evidence type="ECO:0000313" key="13">
    <source>
        <dbReference type="EMBL" id="RUP48781.1"/>
    </source>
</evidence>
<evidence type="ECO:0000256" key="3">
    <source>
        <dbReference type="ARBA" id="ARBA00020973"/>
    </source>
</evidence>
<dbReference type="InterPro" id="IPR048369">
    <property type="entry name" value="COG6_C"/>
</dbReference>
<dbReference type="GO" id="GO:0006891">
    <property type="term" value="P:intra-Golgi vesicle-mediated transport"/>
    <property type="evidence" value="ECO:0007669"/>
    <property type="project" value="UniProtKB-UniRule"/>
</dbReference>
<evidence type="ECO:0000256" key="5">
    <source>
        <dbReference type="ARBA" id="ARBA00022927"/>
    </source>
</evidence>
<dbReference type="Pfam" id="PF06419">
    <property type="entry name" value="COG6_N"/>
    <property type="match status" value="1"/>
</dbReference>
<evidence type="ECO:0000256" key="1">
    <source>
        <dbReference type="ARBA" id="ARBA00004395"/>
    </source>
</evidence>
<feature type="domain" description="Conserved oligomeric complex COG6 N-terminal" evidence="11">
    <location>
        <begin position="40"/>
        <end position="123"/>
    </location>
</feature>
<dbReference type="AlphaFoldDB" id="A0A433DD56"/>
<evidence type="ECO:0000259" key="11">
    <source>
        <dbReference type="Pfam" id="PF06419"/>
    </source>
</evidence>
<evidence type="ECO:0000256" key="8">
    <source>
        <dbReference type="ARBA" id="ARBA00031348"/>
    </source>
</evidence>
<dbReference type="Pfam" id="PF20653">
    <property type="entry name" value="COG6_C"/>
    <property type="match status" value="1"/>
</dbReference>
<evidence type="ECO:0000256" key="7">
    <source>
        <dbReference type="ARBA" id="ARBA00023136"/>
    </source>
</evidence>
<dbReference type="OrthoDB" id="272987at2759"/>
<dbReference type="GO" id="GO:0015031">
    <property type="term" value="P:protein transport"/>
    <property type="evidence" value="ECO:0007669"/>
    <property type="project" value="UniProtKB-KW"/>
</dbReference>
<dbReference type="PANTHER" id="PTHR21506:SF0">
    <property type="entry name" value="CONSERVED OLIGOMERIC GOLGI COMPLEX SUBUNIT 6"/>
    <property type="match status" value="1"/>
</dbReference>
<dbReference type="InterPro" id="IPR048368">
    <property type="entry name" value="COG6_N"/>
</dbReference>
<dbReference type="PANTHER" id="PTHR21506">
    <property type="entry name" value="COMPONENT OF OLIGOMERIC GOLGI COMPLEX 6"/>
    <property type="match status" value="1"/>
</dbReference>
<reference evidence="13 14" key="1">
    <citation type="journal article" date="2018" name="New Phytol.">
        <title>Phylogenomics of Endogonaceae and evolution of mycorrhizas within Mucoromycota.</title>
        <authorList>
            <person name="Chang Y."/>
            <person name="Desiro A."/>
            <person name="Na H."/>
            <person name="Sandor L."/>
            <person name="Lipzen A."/>
            <person name="Clum A."/>
            <person name="Barry K."/>
            <person name="Grigoriev I.V."/>
            <person name="Martin F.M."/>
            <person name="Stajich J.E."/>
            <person name="Smith M.E."/>
            <person name="Bonito G."/>
            <person name="Spatafora J.W."/>
        </authorList>
    </citation>
    <scope>NUCLEOTIDE SEQUENCE [LARGE SCALE GENOMIC DNA]</scope>
    <source>
        <strain evidence="13 14">GMNB39</strain>
    </source>
</reference>
<comment type="function">
    <text evidence="9">Acts as a component of the peripheral membrane COG complex that is involved in intra-Golgi protein trafficking. COG is located at the cis-Golgi, and regulates tethering of retrograde intra-Golgi vesicles and possibly a number of other membrane trafficking events.</text>
</comment>
<evidence type="ECO:0000313" key="14">
    <source>
        <dbReference type="Proteomes" id="UP000268093"/>
    </source>
</evidence>
<comment type="similarity">
    <text evidence="2 10">Belongs to the COG6 family.</text>
</comment>
<protein>
    <recommendedName>
        <fullName evidence="3 10">Conserved oligomeric Golgi complex subunit 6</fullName>
        <shortName evidence="10">COG complex subunit 6</shortName>
    </recommendedName>
    <alternativeName>
        <fullName evidence="8 10">Component of oligomeric Golgi complex 6</fullName>
    </alternativeName>
</protein>
<comment type="subcellular location">
    <subcellularLocation>
        <location evidence="1 10">Golgi apparatus membrane</location>
        <topology evidence="1 10">Peripheral membrane protein</topology>
    </subcellularLocation>
</comment>
<keyword evidence="7 10" id="KW-0472">Membrane</keyword>
<proteinExistence type="inferred from homology"/>
<dbReference type="GO" id="GO:0017119">
    <property type="term" value="C:Golgi transport complex"/>
    <property type="evidence" value="ECO:0007669"/>
    <property type="project" value="UniProtKB-UniRule"/>
</dbReference>
<gene>
    <name evidence="13" type="ORF">BC936DRAFT_143985</name>
</gene>
<dbReference type="Proteomes" id="UP000268093">
    <property type="component" value="Unassembled WGS sequence"/>
</dbReference>